<dbReference type="Proteomes" id="UP000248688">
    <property type="component" value="Chromosome"/>
</dbReference>
<evidence type="ECO:0008006" key="4">
    <source>
        <dbReference type="Google" id="ProtNLM"/>
    </source>
</evidence>
<accession>A0A2Z4IJB9</accession>
<evidence type="ECO:0000256" key="1">
    <source>
        <dbReference type="SAM" id="SignalP"/>
    </source>
</evidence>
<dbReference type="EMBL" id="CP030041">
    <property type="protein sequence ID" value="AWW31242.1"/>
    <property type="molecule type" value="Genomic_DNA"/>
</dbReference>
<name>A0A2Z4IJB9_9BACT</name>
<protein>
    <recommendedName>
        <fullName evidence="4">6-bladed beta-propeller</fullName>
    </recommendedName>
</protein>
<dbReference type="AlphaFoldDB" id="A0A2Z4IJB9"/>
<dbReference type="PROSITE" id="PS51257">
    <property type="entry name" value="PROKAR_LIPOPROTEIN"/>
    <property type="match status" value="1"/>
</dbReference>
<feature type="signal peptide" evidence="1">
    <location>
        <begin position="1"/>
        <end position="22"/>
    </location>
</feature>
<gene>
    <name evidence="2" type="ORF">DN752_14535</name>
</gene>
<organism evidence="2 3">
    <name type="scientific">Echinicola strongylocentroti</name>
    <dbReference type="NCBI Taxonomy" id="1795355"/>
    <lineage>
        <taxon>Bacteria</taxon>
        <taxon>Pseudomonadati</taxon>
        <taxon>Bacteroidota</taxon>
        <taxon>Cytophagia</taxon>
        <taxon>Cytophagales</taxon>
        <taxon>Cyclobacteriaceae</taxon>
        <taxon>Echinicola</taxon>
    </lineage>
</organism>
<dbReference type="RefSeq" id="WP_112784619.1">
    <property type="nucleotide sequence ID" value="NZ_CP030041.1"/>
</dbReference>
<dbReference type="OrthoDB" id="832467at2"/>
<keyword evidence="3" id="KW-1185">Reference proteome</keyword>
<evidence type="ECO:0000313" key="2">
    <source>
        <dbReference type="EMBL" id="AWW31242.1"/>
    </source>
</evidence>
<keyword evidence="1" id="KW-0732">Signal</keyword>
<reference evidence="2 3" key="1">
    <citation type="submission" date="2018-06" db="EMBL/GenBank/DDBJ databases">
        <title>Echinicola strongylocentroti sp. nov., isolated from a sea urchin Strongylocentrotus intermedius.</title>
        <authorList>
            <person name="Bae S.S."/>
        </authorList>
    </citation>
    <scope>NUCLEOTIDE SEQUENCE [LARGE SCALE GENOMIC DNA]</scope>
    <source>
        <strain evidence="2 3">MEBiC08714</strain>
    </source>
</reference>
<proteinExistence type="predicted"/>
<sequence>MKSYTNIVGLVLLLLLFSCANKDNKTSKSENSQISVTLEKLDSIQIDYLGITTVHDIDPVSETVLFSENLPYSEEIFIADFNGSIQSSFSKLGDVPDGYGGLLSSLRLNSDSSFIAYGYKGFLSYDFSRNLLSQTRIDDFQIPSFSIKAMGYGMEKFRSDYLYVNQSSSNFFNPEYALTYLLRPETASKSAVSL</sequence>
<feature type="chain" id="PRO_5016284256" description="6-bladed beta-propeller" evidence="1">
    <location>
        <begin position="23"/>
        <end position="194"/>
    </location>
</feature>
<dbReference type="KEGG" id="est:DN752_14535"/>
<evidence type="ECO:0000313" key="3">
    <source>
        <dbReference type="Proteomes" id="UP000248688"/>
    </source>
</evidence>